<dbReference type="GO" id="GO:0051382">
    <property type="term" value="P:kinetochore assembly"/>
    <property type="evidence" value="ECO:0007669"/>
    <property type="project" value="InterPro"/>
</dbReference>
<evidence type="ECO:0000256" key="7">
    <source>
        <dbReference type="SAM" id="MobiDB-lite"/>
    </source>
</evidence>
<evidence type="ECO:0000259" key="9">
    <source>
        <dbReference type="Pfam" id="PF15624"/>
    </source>
</evidence>
<dbReference type="InterPro" id="IPR028929">
    <property type="entry name" value="Mif2_N"/>
</dbReference>
<feature type="compositionally biased region" description="Basic and acidic residues" evidence="7">
    <location>
        <begin position="319"/>
        <end position="328"/>
    </location>
</feature>
<dbReference type="GO" id="GO:0051455">
    <property type="term" value="P:spindle attachment to meiosis I kinetochore"/>
    <property type="evidence" value="ECO:0007669"/>
    <property type="project" value="TreeGrafter"/>
</dbReference>
<dbReference type="RefSeq" id="XP_035350502.1">
    <property type="nucleotide sequence ID" value="XM_035494609.1"/>
</dbReference>
<feature type="compositionally biased region" description="Basic residues" evidence="7">
    <location>
        <begin position="596"/>
        <end position="607"/>
    </location>
</feature>
<feature type="compositionally biased region" description="Acidic residues" evidence="7">
    <location>
        <begin position="186"/>
        <end position="203"/>
    </location>
</feature>
<dbReference type="KEGG" id="trg:TRUGW13939_11502"/>
<organism evidence="10 11">
    <name type="scientific">Talaromyces rugulosus</name>
    <name type="common">Penicillium rugulosum</name>
    <dbReference type="NCBI Taxonomy" id="121627"/>
    <lineage>
        <taxon>Eukaryota</taxon>
        <taxon>Fungi</taxon>
        <taxon>Dikarya</taxon>
        <taxon>Ascomycota</taxon>
        <taxon>Pezizomycotina</taxon>
        <taxon>Eurotiomycetes</taxon>
        <taxon>Eurotiomycetidae</taxon>
        <taxon>Eurotiales</taxon>
        <taxon>Trichocomaceae</taxon>
        <taxon>Talaromyces</taxon>
        <taxon>Talaromyces sect. Islandici</taxon>
    </lineage>
</organism>
<feature type="domain" description="Mif2 N-terminal" evidence="9">
    <location>
        <begin position="12"/>
        <end position="137"/>
    </location>
</feature>
<comment type="subcellular location">
    <subcellularLocation>
        <location evidence="1">Nucleus</location>
    </subcellularLocation>
</comment>
<dbReference type="CDD" id="cd06993">
    <property type="entry name" value="cupin_CENP-C_C"/>
    <property type="match status" value="1"/>
</dbReference>
<dbReference type="Gene3D" id="2.60.120.10">
    <property type="entry name" value="Jelly Rolls"/>
    <property type="match status" value="1"/>
</dbReference>
<evidence type="ECO:0000256" key="4">
    <source>
        <dbReference type="ARBA" id="ARBA00023242"/>
    </source>
</evidence>
<dbReference type="InterPro" id="IPR028386">
    <property type="entry name" value="CENP-C/Mif2/cnp3"/>
</dbReference>
<feature type="region of interest" description="Disordered" evidence="7">
    <location>
        <begin position="397"/>
        <end position="430"/>
    </location>
</feature>
<dbReference type="PANTHER" id="PTHR16684">
    <property type="entry name" value="CENTROMERE PROTEIN C"/>
    <property type="match status" value="1"/>
</dbReference>
<evidence type="ECO:0000256" key="6">
    <source>
        <dbReference type="ARBA" id="ARBA00075033"/>
    </source>
</evidence>
<feature type="compositionally biased region" description="Polar residues" evidence="7">
    <location>
        <begin position="234"/>
        <end position="251"/>
    </location>
</feature>
<comment type="function">
    <text evidence="5">Component of the kinetochore, a multiprotein complex that assembles on centromeric DNA and attaches chromosomes to spindle microtubules, mediating chromosome segregation and sister chromatid segregation during meiosis and mitosis. Component of the inner kinetochore constitutive centromere-associated network (CCAN), which serves as a structural platform for outer kinetochore assembly.</text>
</comment>
<proteinExistence type="inferred from homology"/>
<evidence type="ECO:0000256" key="1">
    <source>
        <dbReference type="ARBA" id="ARBA00004123"/>
    </source>
</evidence>
<dbReference type="Proteomes" id="UP000509510">
    <property type="component" value="Chromosome VI"/>
</dbReference>
<feature type="compositionally biased region" description="Acidic residues" evidence="7">
    <location>
        <begin position="420"/>
        <end position="430"/>
    </location>
</feature>
<evidence type="ECO:0000256" key="2">
    <source>
        <dbReference type="ARBA" id="ARBA00010291"/>
    </source>
</evidence>
<keyword evidence="4" id="KW-0539">Nucleus</keyword>
<accession>A0A7H8RE92</accession>
<dbReference type="GO" id="GO:0019237">
    <property type="term" value="F:centromeric DNA binding"/>
    <property type="evidence" value="ECO:0007669"/>
    <property type="project" value="InterPro"/>
</dbReference>
<feature type="compositionally biased region" description="Basic residues" evidence="7">
    <location>
        <begin position="405"/>
        <end position="415"/>
    </location>
</feature>
<gene>
    <name evidence="10" type="ORF">TRUGW13939_11502</name>
</gene>
<feature type="compositionally biased region" description="Basic and acidic residues" evidence="7">
    <location>
        <begin position="27"/>
        <end position="37"/>
    </location>
</feature>
<dbReference type="Pfam" id="PF15624">
    <property type="entry name" value="Mif2_N"/>
    <property type="match status" value="1"/>
</dbReference>
<feature type="domain" description="Mif2/CENP-C cupin" evidence="8">
    <location>
        <begin position="479"/>
        <end position="563"/>
    </location>
</feature>
<evidence type="ECO:0000313" key="10">
    <source>
        <dbReference type="EMBL" id="QKX64328.1"/>
    </source>
</evidence>
<evidence type="ECO:0000313" key="11">
    <source>
        <dbReference type="Proteomes" id="UP000509510"/>
    </source>
</evidence>
<dbReference type="SUPFAM" id="SSF51182">
    <property type="entry name" value="RmlC-like cupins"/>
    <property type="match status" value="1"/>
</dbReference>
<dbReference type="AlphaFoldDB" id="A0A7H8RE92"/>
<dbReference type="GO" id="GO:0005634">
    <property type="term" value="C:nucleus"/>
    <property type="evidence" value="ECO:0007669"/>
    <property type="project" value="UniProtKB-SubCell"/>
</dbReference>
<dbReference type="GO" id="GO:0000776">
    <property type="term" value="C:kinetochore"/>
    <property type="evidence" value="ECO:0007669"/>
    <property type="project" value="InterPro"/>
</dbReference>
<protein>
    <recommendedName>
        <fullName evidence="6">CENP-C homolog</fullName>
    </recommendedName>
</protein>
<feature type="compositionally biased region" description="Basic and acidic residues" evidence="7">
    <location>
        <begin position="1"/>
        <end position="11"/>
    </location>
</feature>
<dbReference type="Pfam" id="PF11699">
    <property type="entry name" value="CENP-C_C"/>
    <property type="match status" value="1"/>
</dbReference>
<comment type="similarity">
    <text evidence="2">Belongs to the CENP-C/MIF2 family.</text>
</comment>
<feature type="compositionally biased region" description="Acidic residues" evidence="7">
    <location>
        <begin position="212"/>
        <end position="222"/>
    </location>
</feature>
<evidence type="ECO:0000259" key="8">
    <source>
        <dbReference type="Pfam" id="PF11699"/>
    </source>
</evidence>
<reference evidence="11" key="1">
    <citation type="submission" date="2020-06" db="EMBL/GenBank/DDBJ databases">
        <title>A chromosome-scale genome assembly of Talaromyces rugulosus W13939.</title>
        <authorList>
            <person name="Wang B."/>
            <person name="Guo L."/>
            <person name="Ye K."/>
            <person name="Wang L."/>
        </authorList>
    </citation>
    <scope>NUCLEOTIDE SEQUENCE [LARGE SCALE GENOMIC DNA]</scope>
    <source>
        <strain evidence="11">W13939</strain>
    </source>
</reference>
<dbReference type="GeneID" id="55998980"/>
<dbReference type="InterPro" id="IPR014710">
    <property type="entry name" value="RmlC-like_jellyroll"/>
</dbReference>
<keyword evidence="3" id="KW-0238">DNA-binding</keyword>
<evidence type="ECO:0000256" key="5">
    <source>
        <dbReference type="ARBA" id="ARBA00057947"/>
    </source>
</evidence>
<dbReference type="OrthoDB" id="1939643at2759"/>
<dbReference type="InterPro" id="IPR025974">
    <property type="entry name" value="Mif2/CENP-C_cupin"/>
</dbReference>
<name>A0A7H8RE92_TALRU</name>
<feature type="compositionally biased region" description="Basic and acidic residues" evidence="7">
    <location>
        <begin position="342"/>
        <end position="353"/>
    </location>
</feature>
<feature type="compositionally biased region" description="Acidic residues" evidence="7">
    <location>
        <begin position="569"/>
        <end position="587"/>
    </location>
</feature>
<sequence length="607" mass="66940">MARGPKARDYDYSNVGTQGRRTGITLKEGRIDEHGMEELDGVFSSPERSPMRSNGIYTGNDTMMGSEGMSMDEDTAPGPADFLYKSDARRSPYLPPPVARSPRKSGLGGSPRRTPGLRSSPIAQDDRRSSSPSTLPQRKGRSGETARPPLNDRRLNTATAPIARQKNKDFDASGDFSDNENNPVHDDDDIQDDESAFENDIAGDVDVHVNDDYGDDSDDSIEDVGAGHADVSEQDSPSVHASNSRTLNRRSASIRISRDTDEEDNDAPTEPAEPPPANKLKRGRPGKATKAQQVDNRPAKKPKPSKAAPSAPPEPLDPELEKVVENHVNRTGPLKGRSLYILKRETPSEEQSTHTRSGRVSVRPLAYWRNERCVYGDGEANLGQRYPLSTIKEIIRTEELQPEKGKKKRKKGKQSKKQDDDSDVDPGEADEWETKEGVLYGYAKKWDTERQTVSKEEEALEIAYASNEVEMREVKDSTFRVAKLLSYSFIGSGIVEVPPKGVKKPKNSKRMHMVFYVSHGRVQVDMNGVQFTAGKGCVFQVPRGNHYSFANTYTVNARLFFTQAFVPGEDENESADTGETGEAEASVDSEAPLPKAKGKGRGRAKKT</sequence>
<feature type="region of interest" description="Disordered" evidence="7">
    <location>
        <begin position="569"/>
        <end position="607"/>
    </location>
</feature>
<dbReference type="GO" id="GO:0051315">
    <property type="term" value="P:attachment of mitotic spindle microtubules to kinetochore"/>
    <property type="evidence" value="ECO:0007669"/>
    <property type="project" value="TreeGrafter"/>
</dbReference>
<dbReference type="EMBL" id="CP055903">
    <property type="protein sequence ID" value="QKX64328.1"/>
    <property type="molecule type" value="Genomic_DNA"/>
</dbReference>
<keyword evidence="11" id="KW-1185">Reference proteome</keyword>
<dbReference type="InterPro" id="IPR011051">
    <property type="entry name" value="RmlC_Cupin_sf"/>
</dbReference>
<dbReference type="FunFam" id="2.60.120.10:FF:000033">
    <property type="entry name" value="Centromere protein C 1"/>
    <property type="match status" value="1"/>
</dbReference>
<feature type="compositionally biased region" description="Polar residues" evidence="7">
    <location>
        <begin position="51"/>
        <end position="63"/>
    </location>
</feature>
<dbReference type="PANTHER" id="PTHR16684:SF11">
    <property type="entry name" value="CENTROMERE PROTEIN C"/>
    <property type="match status" value="1"/>
</dbReference>
<evidence type="ECO:0000256" key="3">
    <source>
        <dbReference type="ARBA" id="ARBA00023125"/>
    </source>
</evidence>
<feature type="region of interest" description="Disordered" evidence="7">
    <location>
        <begin position="1"/>
        <end position="362"/>
    </location>
</feature>